<gene>
    <name evidence="8" type="ORF">OMP39_05925</name>
</gene>
<feature type="transmembrane region" description="Helical" evidence="6">
    <location>
        <begin position="38"/>
        <end position="60"/>
    </location>
</feature>
<keyword evidence="9" id="KW-1185">Reference proteome</keyword>
<evidence type="ECO:0000256" key="6">
    <source>
        <dbReference type="SAM" id="Phobius"/>
    </source>
</evidence>
<feature type="transmembrane region" description="Helical" evidence="6">
    <location>
        <begin position="276"/>
        <end position="295"/>
    </location>
</feature>
<dbReference type="Proteomes" id="UP001163266">
    <property type="component" value="Chromosome"/>
</dbReference>
<organism evidence="8 9">
    <name type="scientific">Caldimonas aquatica</name>
    <dbReference type="NCBI Taxonomy" id="376175"/>
    <lineage>
        <taxon>Bacteria</taxon>
        <taxon>Pseudomonadati</taxon>
        <taxon>Pseudomonadota</taxon>
        <taxon>Betaproteobacteria</taxon>
        <taxon>Burkholderiales</taxon>
        <taxon>Sphaerotilaceae</taxon>
        <taxon>Caldimonas</taxon>
    </lineage>
</organism>
<feature type="transmembrane region" description="Helical" evidence="6">
    <location>
        <begin position="330"/>
        <end position="355"/>
    </location>
</feature>
<feature type="transmembrane region" description="Helical" evidence="6">
    <location>
        <begin position="736"/>
        <end position="760"/>
    </location>
</feature>
<dbReference type="PANTHER" id="PTHR30287">
    <property type="entry name" value="MEMBRANE COMPONENT OF PREDICTED ABC SUPERFAMILY METABOLITE UPTAKE TRANSPORTER"/>
    <property type="match status" value="1"/>
</dbReference>
<dbReference type="EMBL" id="CP110257">
    <property type="protein sequence ID" value="UZD56109.1"/>
    <property type="molecule type" value="Genomic_DNA"/>
</dbReference>
<accession>A0ABY6MVV5</accession>
<dbReference type="InterPro" id="IPR003838">
    <property type="entry name" value="ABC3_permease_C"/>
</dbReference>
<dbReference type="InterPro" id="IPR038766">
    <property type="entry name" value="Membrane_comp_ABC_pdt"/>
</dbReference>
<feature type="transmembrane region" description="Helical" evidence="6">
    <location>
        <begin position="827"/>
        <end position="849"/>
    </location>
</feature>
<reference evidence="8" key="1">
    <citation type="submission" date="2022-10" db="EMBL/GenBank/DDBJ databases">
        <title>Complete genome sequence of Schlegelella aquatica LMG 23380.</title>
        <authorList>
            <person name="Musilova J."/>
            <person name="Kourilova X."/>
            <person name="Bezdicek M."/>
            <person name="Hermankova K."/>
            <person name="Obruca S."/>
            <person name="Sedlar K."/>
        </authorList>
    </citation>
    <scope>NUCLEOTIDE SEQUENCE</scope>
    <source>
        <strain evidence="8">LMG 23380</strain>
    </source>
</reference>
<dbReference type="PANTHER" id="PTHR30287:SF2">
    <property type="entry name" value="BLL1001 PROTEIN"/>
    <property type="match status" value="1"/>
</dbReference>
<keyword evidence="5 6" id="KW-0472">Membrane</keyword>
<keyword evidence="3 6" id="KW-0812">Transmembrane</keyword>
<feature type="transmembrane region" description="Helical" evidence="6">
    <location>
        <begin position="426"/>
        <end position="445"/>
    </location>
</feature>
<evidence type="ECO:0000256" key="4">
    <source>
        <dbReference type="ARBA" id="ARBA00022989"/>
    </source>
</evidence>
<evidence type="ECO:0000313" key="8">
    <source>
        <dbReference type="EMBL" id="UZD56109.1"/>
    </source>
</evidence>
<evidence type="ECO:0000313" key="9">
    <source>
        <dbReference type="Proteomes" id="UP001163266"/>
    </source>
</evidence>
<protein>
    <submittedName>
        <fullName evidence="8">ABC transporter permease</fullName>
    </submittedName>
</protein>
<dbReference type="RefSeq" id="WP_264893924.1">
    <property type="nucleotide sequence ID" value="NZ_CP110257.1"/>
</dbReference>
<keyword evidence="2" id="KW-1003">Cell membrane</keyword>
<evidence type="ECO:0000256" key="2">
    <source>
        <dbReference type="ARBA" id="ARBA00022475"/>
    </source>
</evidence>
<proteinExistence type="predicted"/>
<sequence>MSSLPAPDPTSSAWRAPPGVVRALVRRYAWPEWRLHPWRHATVVVAVLLGVALAWSVHLINRSALAEFSQAVRAVNGEPDLELRAAAGSFDEQVYARAARHPQVQVASPVVEVQTQARVPAADTASAGPSVGVRVLGIDALVAPAIAPRLLPRAAERQDRLALVDPGLVFLNPAAQRVLGVQPGDRLELRAGTQWRAWKVAGNVGAGGGPLVVMDIAGAQEAFGLLGRVSRIDLKLAPGADGAALLDALALPAGVRGIAPGAAEERISHLSRAYRVNLTVLAFVALFTGGFLVFSVLALSVAKRSAQLALLGVLGLTARERRQLVLAEAAFLGGVGSAAGLAAGTGLASLALRFFGGDLGGGYFTGVQPSLQWSTPAGGAHLALGVAAALAGAWLPARQAERLPPAQALKGLGSVPSAVERRWRRAGGLALLAAGALLALLPPVAGLPLFAYASVACLLLGGIACVPEAVTLALGRLRARRPETLLALERARRQRHTATTAVAGVVASLSLSVALTVMVGSFRASVSQWLDQVLPAPLYVRAGLSPAGSEGAFLDEGLVDAIAGLPGVARVEPLRVTPLLLKPQRPPVALIARALDDPARQLPLAGRSRLLDERERPDGAVAAFVSEAMVDLYDLQPGQRLPLPLGSGLEIWVQGVWRDYVRQHGSIVIARAAYVRATGDTRVNDLALWPDAGLDLAELQARVRALPGAQTLEFTSAQTIRSASLRIFDRSFAVTYWLQAVAIAIGLFGIAATTSAQTLARRKEFGLLRHLGFTRSQVMRLVALEGLAWTTVGALWGTALGIAVSAVLVHVVNPQSFHWTMELQLPFARLAALALTVVAAGTATAWWAARAAIRHDVVLAVKEDW</sequence>
<feature type="transmembrane region" description="Helical" evidence="6">
    <location>
        <begin position="375"/>
        <end position="395"/>
    </location>
</feature>
<evidence type="ECO:0000256" key="1">
    <source>
        <dbReference type="ARBA" id="ARBA00004651"/>
    </source>
</evidence>
<comment type="subcellular location">
    <subcellularLocation>
        <location evidence="1">Cell membrane</location>
        <topology evidence="1">Multi-pass membrane protein</topology>
    </subcellularLocation>
</comment>
<feature type="transmembrane region" description="Helical" evidence="6">
    <location>
        <begin position="498"/>
        <end position="522"/>
    </location>
</feature>
<evidence type="ECO:0000256" key="5">
    <source>
        <dbReference type="ARBA" id="ARBA00023136"/>
    </source>
</evidence>
<feature type="domain" description="ABC3 transporter permease C-terminal" evidence="7">
    <location>
        <begin position="280"/>
        <end position="404"/>
    </location>
</feature>
<keyword evidence="4 6" id="KW-1133">Transmembrane helix</keyword>
<name>A0ABY6MVV5_9BURK</name>
<dbReference type="Pfam" id="PF02687">
    <property type="entry name" value="FtsX"/>
    <property type="match status" value="2"/>
</dbReference>
<feature type="domain" description="ABC3 transporter permease C-terminal" evidence="7">
    <location>
        <begin position="740"/>
        <end position="856"/>
    </location>
</feature>
<evidence type="ECO:0000259" key="7">
    <source>
        <dbReference type="Pfam" id="PF02687"/>
    </source>
</evidence>
<feature type="transmembrane region" description="Helical" evidence="6">
    <location>
        <begin position="781"/>
        <end position="807"/>
    </location>
</feature>
<feature type="transmembrane region" description="Helical" evidence="6">
    <location>
        <begin position="451"/>
        <end position="477"/>
    </location>
</feature>
<evidence type="ECO:0000256" key="3">
    <source>
        <dbReference type="ARBA" id="ARBA00022692"/>
    </source>
</evidence>